<feature type="domain" description="PROP1-like PPR" evidence="4">
    <location>
        <begin position="21"/>
        <end position="198"/>
    </location>
</feature>
<dbReference type="OMA" id="EMRISHS"/>
<dbReference type="Proteomes" id="UP000824469">
    <property type="component" value="Unassembled WGS sequence"/>
</dbReference>
<evidence type="ECO:0000256" key="3">
    <source>
        <dbReference type="PROSITE-ProRule" id="PRU00708"/>
    </source>
</evidence>
<dbReference type="InterPro" id="IPR002885">
    <property type="entry name" value="PPR_rpt"/>
</dbReference>
<dbReference type="GO" id="GO:0042134">
    <property type="term" value="F:rRNA primary transcript binding"/>
    <property type="evidence" value="ECO:0007669"/>
    <property type="project" value="TreeGrafter"/>
</dbReference>
<dbReference type="Gene3D" id="1.25.40.10">
    <property type="entry name" value="Tetratricopeptide repeat domain"/>
    <property type="match status" value="2"/>
</dbReference>
<keyword evidence="2" id="KW-0677">Repeat</keyword>
<feature type="repeat" description="PPR" evidence="3">
    <location>
        <begin position="17"/>
        <end position="51"/>
    </location>
</feature>
<dbReference type="InterPro" id="IPR033443">
    <property type="entry name" value="PROP1-like_PPR_dom"/>
</dbReference>
<feature type="repeat" description="PPR" evidence="3">
    <location>
        <begin position="125"/>
        <end position="159"/>
    </location>
</feature>
<dbReference type="NCBIfam" id="TIGR00756">
    <property type="entry name" value="PPR"/>
    <property type="match status" value="3"/>
</dbReference>
<evidence type="ECO:0000313" key="6">
    <source>
        <dbReference type="Proteomes" id="UP000824469"/>
    </source>
</evidence>
<dbReference type="AlphaFoldDB" id="A0AA38GAG4"/>
<dbReference type="GO" id="GO:0009570">
    <property type="term" value="C:chloroplast stroma"/>
    <property type="evidence" value="ECO:0007669"/>
    <property type="project" value="TreeGrafter"/>
</dbReference>
<dbReference type="PANTHER" id="PTHR47447:SF12">
    <property type="entry name" value="PENTATRICOPEPTIDE REPEAT-CONTAINING PROTEIN ATP4 HOMOLOG, CHLOROPLASTIC"/>
    <property type="match status" value="1"/>
</dbReference>
<dbReference type="GO" id="GO:0045727">
    <property type="term" value="P:positive regulation of translation"/>
    <property type="evidence" value="ECO:0007669"/>
    <property type="project" value="TreeGrafter"/>
</dbReference>
<evidence type="ECO:0000259" key="4">
    <source>
        <dbReference type="Pfam" id="PF17177"/>
    </source>
</evidence>
<evidence type="ECO:0000313" key="5">
    <source>
        <dbReference type="EMBL" id="KAH9318392.1"/>
    </source>
</evidence>
<gene>
    <name evidence="5" type="ORF">KI387_020161</name>
</gene>
<reference evidence="5 6" key="1">
    <citation type="journal article" date="2021" name="Nat. Plants">
        <title>The Taxus genome provides insights into paclitaxel biosynthesis.</title>
        <authorList>
            <person name="Xiong X."/>
            <person name="Gou J."/>
            <person name="Liao Q."/>
            <person name="Li Y."/>
            <person name="Zhou Q."/>
            <person name="Bi G."/>
            <person name="Li C."/>
            <person name="Du R."/>
            <person name="Wang X."/>
            <person name="Sun T."/>
            <person name="Guo L."/>
            <person name="Liang H."/>
            <person name="Lu P."/>
            <person name="Wu Y."/>
            <person name="Zhang Z."/>
            <person name="Ro D.K."/>
            <person name="Shang Y."/>
            <person name="Huang S."/>
            <person name="Yan J."/>
        </authorList>
    </citation>
    <scope>NUCLEOTIDE SEQUENCE [LARGE SCALE GENOMIC DNA]</scope>
    <source>
        <strain evidence="5">Ta-2019</strain>
    </source>
</reference>
<dbReference type="GO" id="GO:0003729">
    <property type="term" value="F:mRNA binding"/>
    <property type="evidence" value="ECO:0007669"/>
    <property type="project" value="TreeGrafter"/>
</dbReference>
<comment type="caution">
    <text evidence="5">The sequence shown here is derived from an EMBL/GenBank/DDBJ whole genome shotgun (WGS) entry which is preliminary data.</text>
</comment>
<keyword evidence="6" id="KW-1185">Reference proteome</keyword>
<dbReference type="PROSITE" id="PS51375">
    <property type="entry name" value="PPR"/>
    <property type="match status" value="3"/>
</dbReference>
<dbReference type="PANTHER" id="PTHR47447">
    <property type="entry name" value="OS03G0856100 PROTEIN"/>
    <property type="match status" value="1"/>
</dbReference>
<dbReference type="Pfam" id="PF17177">
    <property type="entry name" value="PPR_long"/>
    <property type="match status" value="1"/>
</dbReference>
<evidence type="ECO:0000256" key="2">
    <source>
        <dbReference type="ARBA" id="ARBA00022737"/>
    </source>
</evidence>
<organism evidence="5 6">
    <name type="scientific">Taxus chinensis</name>
    <name type="common">Chinese yew</name>
    <name type="synonym">Taxus wallichiana var. chinensis</name>
    <dbReference type="NCBI Taxonomy" id="29808"/>
    <lineage>
        <taxon>Eukaryota</taxon>
        <taxon>Viridiplantae</taxon>
        <taxon>Streptophyta</taxon>
        <taxon>Embryophyta</taxon>
        <taxon>Tracheophyta</taxon>
        <taxon>Spermatophyta</taxon>
        <taxon>Pinopsida</taxon>
        <taxon>Pinidae</taxon>
        <taxon>Conifers II</taxon>
        <taxon>Cupressales</taxon>
        <taxon>Taxaceae</taxon>
        <taxon>Taxus</taxon>
    </lineage>
</organism>
<evidence type="ECO:0000256" key="1">
    <source>
        <dbReference type="ARBA" id="ARBA00007626"/>
    </source>
</evidence>
<feature type="repeat" description="PPR" evidence="3">
    <location>
        <begin position="90"/>
        <end position="124"/>
    </location>
</feature>
<proteinExistence type="inferred from homology"/>
<dbReference type="InterPro" id="IPR011990">
    <property type="entry name" value="TPR-like_helical_dom_sf"/>
</dbReference>
<name>A0AA38GAG4_TAXCH</name>
<dbReference type="EMBL" id="JAHRHJ020000004">
    <property type="protein sequence ID" value="KAH9318392.1"/>
    <property type="molecule type" value="Genomic_DNA"/>
</dbReference>
<protein>
    <recommendedName>
        <fullName evidence="4">PROP1-like PPR domain-containing protein</fullName>
    </recommendedName>
</protein>
<sequence length="252" mass="28346">LVSSLHKEMMEAGFSPNRITYRALITAYARAHWADAAFHCFQQMKDSGCELDSLIYNVLLNMCLHLGMVENAFTLLAEMRISHSLNCKPDYWTYNSMIAIYAYTGDVHGAQKMLNDMAQAGYEPDVFSFTSLIQEFAKLKRFDDVVKIADQLLQAGVSPEDRLCECLLSVLTHCTRQDFDKVVACVERADSRLALVAQMLVGDIEHVMQSIQAILAESPKNVKKACCNSLTDLCWNFDFPDRAHKLLNVGST</sequence>
<comment type="similarity">
    <text evidence="1">Belongs to the PPR family. P subfamily.</text>
</comment>
<feature type="non-terminal residue" evidence="5">
    <location>
        <position position="1"/>
    </location>
</feature>
<accession>A0AA38GAG4</accession>